<sequence length="104" mass="12720">MRYLRKIKGITRLDRVRNENITEQLKVKPILTLVEERQLGWMGHLLRMDDNRIAKRVYEARTERKNAVGRPRRKWEEQVKIAAENRNIQWRKSKEPDKRQKDLE</sequence>
<organism evidence="1 2">
    <name type="scientific">Aquatica leii</name>
    <dbReference type="NCBI Taxonomy" id="1421715"/>
    <lineage>
        <taxon>Eukaryota</taxon>
        <taxon>Metazoa</taxon>
        <taxon>Ecdysozoa</taxon>
        <taxon>Arthropoda</taxon>
        <taxon>Hexapoda</taxon>
        <taxon>Insecta</taxon>
        <taxon>Pterygota</taxon>
        <taxon>Neoptera</taxon>
        <taxon>Endopterygota</taxon>
        <taxon>Coleoptera</taxon>
        <taxon>Polyphaga</taxon>
        <taxon>Elateriformia</taxon>
        <taxon>Elateroidea</taxon>
        <taxon>Lampyridae</taxon>
        <taxon>Luciolinae</taxon>
        <taxon>Aquatica</taxon>
    </lineage>
</organism>
<comment type="caution">
    <text evidence="1">The sequence shown here is derived from an EMBL/GenBank/DDBJ whole genome shotgun (WGS) entry which is preliminary data.</text>
</comment>
<proteinExistence type="predicted"/>
<name>A0AAN7SLH6_9COLE</name>
<accession>A0AAN7SLH6</accession>
<dbReference type="AlphaFoldDB" id="A0AAN7SLH6"/>
<gene>
    <name evidence="1" type="ORF">RN001_013183</name>
</gene>
<dbReference type="EMBL" id="JARPUR010000006">
    <property type="protein sequence ID" value="KAK4873823.1"/>
    <property type="molecule type" value="Genomic_DNA"/>
</dbReference>
<protein>
    <recommendedName>
        <fullName evidence="3">Endonuclease-reverse transcriptase</fullName>
    </recommendedName>
</protein>
<evidence type="ECO:0008006" key="3">
    <source>
        <dbReference type="Google" id="ProtNLM"/>
    </source>
</evidence>
<evidence type="ECO:0000313" key="1">
    <source>
        <dbReference type="EMBL" id="KAK4873823.1"/>
    </source>
</evidence>
<dbReference type="Proteomes" id="UP001353858">
    <property type="component" value="Unassembled WGS sequence"/>
</dbReference>
<keyword evidence="2" id="KW-1185">Reference proteome</keyword>
<evidence type="ECO:0000313" key="2">
    <source>
        <dbReference type="Proteomes" id="UP001353858"/>
    </source>
</evidence>
<reference evidence="2" key="1">
    <citation type="submission" date="2023-01" db="EMBL/GenBank/DDBJ databases">
        <title>Key to firefly adult light organ development and bioluminescence: homeobox transcription factors regulate luciferase expression and transportation to peroxisome.</title>
        <authorList>
            <person name="Fu X."/>
        </authorList>
    </citation>
    <scope>NUCLEOTIDE SEQUENCE [LARGE SCALE GENOMIC DNA]</scope>
</reference>